<proteinExistence type="predicted"/>
<organism evidence="1 2">
    <name type="scientific">Clavibacter michiganensis subsp. michiganensis</name>
    <dbReference type="NCBI Taxonomy" id="33013"/>
    <lineage>
        <taxon>Bacteria</taxon>
        <taxon>Bacillati</taxon>
        <taxon>Actinomycetota</taxon>
        <taxon>Actinomycetes</taxon>
        <taxon>Micrococcales</taxon>
        <taxon>Microbacteriaceae</taxon>
        <taxon>Clavibacter</taxon>
    </lineage>
</organism>
<dbReference type="AlphaFoldDB" id="A0A251XFB7"/>
<name>A0A251XFB7_CLAMM</name>
<reference evidence="1 2" key="1">
    <citation type="submission" date="2016-08" db="EMBL/GenBank/DDBJ databases">
        <title>Genome sequence of Clavibacter michiganensis subsp. michiganensis strain CASJ007.</title>
        <authorList>
            <person name="Thapa S.P."/>
            <person name="Coaker G."/>
        </authorList>
    </citation>
    <scope>NUCLEOTIDE SEQUENCE [LARGE SCALE GENOMIC DNA]</scope>
    <source>
        <strain evidence="1">CASJ007</strain>
    </source>
</reference>
<protein>
    <recommendedName>
        <fullName evidence="3">Glycosyl hydrolase family 32 C-terminal domain-containing protein</fullName>
    </recommendedName>
</protein>
<evidence type="ECO:0000313" key="2">
    <source>
        <dbReference type="Proteomes" id="UP000195062"/>
    </source>
</evidence>
<sequence length="59" mass="6086">MTLDLVLDDRTIEAFVDGDAAVLTSATVGTLDGASLSVEAVDGTTRVTDASWAPFDVGR</sequence>
<gene>
    <name evidence="1" type="ORF">CMMCAS07_16200</name>
</gene>
<comment type="caution">
    <text evidence="1">The sequence shown here is derived from an EMBL/GenBank/DDBJ whole genome shotgun (WGS) entry which is preliminary data.</text>
</comment>
<accession>A0A251XFB7</accession>
<evidence type="ECO:0000313" key="1">
    <source>
        <dbReference type="EMBL" id="OUE00982.1"/>
    </source>
</evidence>
<dbReference type="EMBL" id="MDHH01000004">
    <property type="protein sequence ID" value="OUE00982.1"/>
    <property type="molecule type" value="Genomic_DNA"/>
</dbReference>
<dbReference type="Proteomes" id="UP000195062">
    <property type="component" value="Unassembled WGS sequence"/>
</dbReference>
<evidence type="ECO:0008006" key="3">
    <source>
        <dbReference type="Google" id="ProtNLM"/>
    </source>
</evidence>
<keyword evidence="2" id="KW-1185">Reference proteome</keyword>